<dbReference type="Proteomes" id="UP000620104">
    <property type="component" value="Unassembled WGS sequence"/>
</dbReference>
<evidence type="ECO:0000313" key="1">
    <source>
        <dbReference type="EMBL" id="GHJ84501.1"/>
    </source>
</evidence>
<keyword evidence="2" id="KW-1185">Reference proteome</keyword>
<sequence length="137" mass="14982">MPPGLRITRSHISTIHAKLNPFHTPSARPIQLLLSLVATEGNTTQDRPAPNAKMAAGPNVNVLVDMLPRDVQRGEIVVGYTDGKIERIPVQAEEPVVGSSKFPKVRRKEEEVMSIGKLVEQVDGWARTLKAKDEGVS</sequence>
<gene>
    <name evidence="1" type="ORF">NliqN6_0903</name>
</gene>
<dbReference type="AlphaFoldDB" id="A0A8H3TPF0"/>
<comment type="caution">
    <text evidence="1">The sequence shown here is derived from an EMBL/GenBank/DDBJ whole genome shotgun (WGS) entry which is preliminary data.</text>
</comment>
<organism evidence="1 2">
    <name type="scientific">Naganishia liquefaciens</name>
    <dbReference type="NCBI Taxonomy" id="104408"/>
    <lineage>
        <taxon>Eukaryota</taxon>
        <taxon>Fungi</taxon>
        <taxon>Dikarya</taxon>
        <taxon>Basidiomycota</taxon>
        <taxon>Agaricomycotina</taxon>
        <taxon>Tremellomycetes</taxon>
        <taxon>Filobasidiales</taxon>
        <taxon>Filobasidiaceae</taxon>
        <taxon>Naganishia</taxon>
    </lineage>
</organism>
<proteinExistence type="predicted"/>
<dbReference type="EMBL" id="BLZA01000007">
    <property type="protein sequence ID" value="GHJ84501.1"/>
    <property type="molecule type" value="Genomic_DNA"/>
</dbReference>
<protein>
    <submittedName>
        <fullName evidence="1">Uncharacterized protein</fullName>
    </submittedName>
</protein>
<name>A0A8H3TPF0_9TREE</name>
<dbReference type="OrthoDB" id="2590859at2759"/>
<reference evidence="1" key="1">
    <citation type="submission" date="2020-07" db="EMBL/GenBank/DDBJ databases">
        <title>Draft Genome Sequence of a Deep-Sea Yeast, Naganishia (Cryptococcus) liquefaciens strain N6.</title>
        <authorList>
            <person name="Han Y.W."/>
            <person name="Kajitani R."/>
            <person name="Morimoto H."/>
            <person name="Parhat M."/>
            <person name="Tsubouchi H."/>
            <person name="Bakenova O."/>
            <person name="Ogata M."/>
            <person name="Argunhan B."/>
            <person name="Aoki R."/>
            <person name="Kajiwara S."/>
            <person name="Itoh T."/>
            <person name="Iwasaki H."/>
        </authorList>
    </citation>
    <scope>NUCLEOTIDE SEQUENCE</scope>
    <source>
        <strain evidence="1">N6</strain>
    </source>
</reference>
<evidence type="ECO:0000313" key="2">
    <source>
        <dbReference type="Proteomes" id="UP000620104"/>
    </source>
</evidence>
<accession>A0A8H3TPF0</accession>